<evidence type="ECO:0000313" key="16">
    <source>
        <dbReference type="Proteomes" id="UP000230423"/>
    </source>
</evidence>
<dbReference type="GO" id="GO:0005886">
    <property type="term" value="C:plasma membrane"/>
    <property type="evidence" value="ECO:0007669"/>
    <property type="project" value="TreeGrafter"/>
</dbReference>
<keyword evidence="5 13" id="KW-0812">Transmembrane</keyword>
<keyword evidence="6 14" id="KW-1133">Transmembrane helix</keyword>
<dbReference type="Pfam" id="PF00858">
    <property type="entry name" value="ASC"/>
    <property type="match status" value="1"/>
</dbReference>
<evidence type="ECO:0000256" key="14">
    <source>
        <dbReference type="SAM" id="Phobius"/>
    </source>
</evidence>
<evidence type="ECO:0000256" key="5">
    <source>
        <dbReference type="ARBA" id="ARBA00022692"/>
    </source>
</evidence>
<gene>
    <name evidence="15" type="ORF">TELCIR_11649</name>
</gene>
<evidence type="ECO:0000256" key="10">
    <source>
        <dbReference type="ARBA" id="ARBA00023180"/>
    </source>
</evidence>
<keyword evidence="11 13" id="KW-0739">Sodium transport</keyword>
<evidence type="ECO:0000256" key="12">
    <source>
        <dbReference type="ARBA" id="ARBA00023303"/>
    </source>
</evidence>
<keyword evidence="8 13" id="KW-0406">Ion transport</keyword>
<name>A0A2G9U8U6_TELCI</name>
<dbReference type="EMBL" id="KZ348129">
    <property type="protein sequence ID" value="PIO66634.1"/>
    <property type="molecule type" value="Genomic_DNA"/>
</dbReference>
<dbReference type="PANTHER" id="PTHR11690">
    <property type="entry name" value="AMILORIDE-SENSITIVE SODIUM CHANNEL-RELATED"/>
    <property type="match status" value="1"/>
</dbReference>
<evidence type="ECO:0000256" key="3">
    <source>
        <dbReference type="ARBA" id="ARBA00022448"/>
    </source>
</evidence>
<dbReference type="Proteomes" id="UP000230423">
    <property type="component" value="Unassembled WGS sequence"/>
</dbReference>
<evidence type="ECO:0000256" key="9">
    <source>
        <dbReference type="ARBA" id="ARBA00023136"/>
    </source>
</evidence>
<accession>A0A2G9U8U6</accession>
<dbReference type="PANTHER" id="PTHR11690:SF222">
    <property type="entry name" value="AMILORIDE-SENSITIVE SODIUM CHANNEL SUBUNIT GAMMA"/>
    <property type="match status" value="1"/>
</dbReference>
<reference evidence="15 16" key="1">
    <citation type="submission" date="2015-09" db="EMBL/GenBank/DDBJ databases">
        <title>Draft genome of the parasitic nematode Teladorsagia circumcincta isolate WARC Sus (inbred).</title>
        <authorList>
            <person name="Mitreva M."/>
        </authorList>
    </citation>
    <scope>NUCLEOTIDE SEQUENCE [LARGE SCALE GENOMIC DNA]</scope>
    <source>
        <strain evidence="15 16">S</strain>
    </source>
</reference>
<protein>
    <submittedName>
        <fullName evidence="15">Amiloride-sensitive sodium channel</fullName>
    </submittedName>
</protein>
<evidence type="ECO:0000256" key="13">
    <source>
        <dbReference type="RuleBase" id="RU000679"/>
    </source>
</evidence>
<keyword evidence="7" id="KW-0915">Sodium</keyword>
<keyword evidence="9 14" id="KW-0472">Membrane</keyword>
<dbReference type="Gene3D" id="2.60.470.10">
    <property type="entry name" value="Acid-sensing ion channels like domains"/>
    <property type="match status" value="1"/>
</dbReference>
<evidence type="ECO:0000256" key="2">
    <source>
        <dbReference type="ARBA" id="ARBA00007193"/>
    </source>
</evidence>
<sequence>MNAVEERYWRHEEISAYCEQYSALSLFGKSLPKKFGAHTKKAPTLGLGVASQGSSDQLATVDEADMARSVTFTACNEYFADDQTLHQRRINFKQRASQIILHVPAEHIRRIKETEGIGSISRETQHFCQTTTMHGPKRIYQGKKFSTHFWILMMLVSAILLIYQVVSLLSMFLSNPTVSQVSFLISDEGMDFPVVTLCNFNPIKKSYIQYLNATGEFSDELLDYLMQSLIDTQTLYSNADRAELHVGDRALQVYQAQHPNFTIDGFFEEAGFNCTETMKLCSFGGRQFDCCKFIEPRLTNLGKCHSLDMRNAREWMQKQTVAGANAGLQIILDVHMEEQFDGTGDDAEPIFSHAFENGFRYYVHAPDTIPYLVSEGISVSPGTRVYSAISTNTYVLLSSEDWGNCTTTWPPSYHTKLAYSSVNCESLCKAYYFFDRCGCSPFSYNIDVCE</sequence>
<evidence type="ECO:0000256" key="7">
    <source>
        <dbReference type="ARBA" id="ARBA00023053"/>
    </source>
</evidence>
<evidence type="ECO:0000256" key="6">
    <source>
        <dbReference type="ARBA" id="ARBA00022989"/>
    </source>
</evidence>
<dbReference type="PRINTS" id="PR01078">
    <property type="entry name" value="AMINACHANNEL"/>
</dbReference>
<keyword evidence="16" id="KW-1185">Reference proteome</keyword>
<keyword evidence="12 13" id="KW-0407">Ion channel</keyword>
<evidence type="ECO:0000256" key="8">
    <source>
        <dbReference type="ARBA" id="ARBA00023065"/>
    </source>
</evidence>
<comment type="subcellular location">
    <subcellularLocation>
        <location evidence="1">Membrane</location>
        <topology evidence="1">Multi-pass membrane protein</topology>
    </subcellularLocation>
</comment>
<evidence type="ECO:0000256" key="11">
    <source>
        <dbReference type="ARBA" id="ARBA00023201"/>
    </source>
</evidence>
<evidence type="ECO:0000313" key="15">
    <source>
        <dbReference type="EMBL" id="PIO66634.1"/>
    </source>
</evidence>
<dbReference type="AlphaFoldDB" id="A0A2G9U8U6"/>
<evidence type="ECO:0000256" key="4">
    <source>
        <dbReference type="ARBA" id="ARBA00022461"/>
    </source>
</evidence>
<dbReference type="InterPro" id="IPR001873">
    <property type="entry name" value="ENaC"/>
</dbReference>
<comment type="similarity">
    <text evidence="2 13">Belongs to the amiloride-sensitive sodium channel (TC 1.A.6) family.</text>
</comment>
<evidence type="ECO:0000256" key="1">
    <source>
        <dbReference type="ARBA" id="ARBA00004141"/>
    </source>
</evidence>
<dbReference type="GO" id="GO:0015280">
    <property type="term" value="F:ligand-gated sodium channel activity"/>
    <property type="evidence" value="ECO:0007669"/>
    <property type="project" value="TreeGrafter"/>
</dbReference>
<feature type="transmembrane region" description="Helical" evidence="14">
    <location>
        <begin position="149"/>
        <end position="173"/>
    </location>
</feature>
<organism evidence="15 16">
    <name type="scientific">Teladorsagia circumcincta</name>
    <name type="common">Brown stomach worm</name>
    <name type="synonym">Ostertagia circumcincta</name>
    <dbReference type="NCBI Taxonomy" id="45464"/>
    <lineage>
        <taxon>Eukaryota</taxon>
        <taxon>Metazoa</taxon>
        <taxon>Ecdysozoa</taxon>
        <taxon>Nematoda</taxon>
        <taxon>Chromadorea</taxon>
        <taxon>Rhabditida</taxon>
        <taxon>Rhabditina</taxon>
        <taxon>Rhabditomorpha</taxon>
        <taxon>Strongyloidea</taxon>
        <taxon>Trichostrongylidae</taxon>
        <taxon>Teladorsagia</taxon>
    </lineage>
</organism>
<dbReference type="OrthoDB" id="8065060at2759"/>
<proteinExistence type="inferred from homology"/>
<keyword evidence="4 13" id="KW-0894">Sodium channel</keyword>
<keyword evidence="3 13" id="KW-0813">Transport</keyword>
<keyword evidence="10" id="KW-0325">Glycoprotein</keyword>